<name>A0AAQ0J5U6_9CHLA</name>
<dbReference type="PROSITE" id="PS00211">
    <property type="entry name" value="ABC_TRANSPORTER_1"/>
    <property type="match status" value="1"/>
</dbReference>
<dbReference type="Gene3D" id="3.40.50.300">
    <property type="entry name" value="P-loop containing nucleotide triphosphate hydrolases"/>
    <property type="match status" value="1"/>
</dbReference>
<dbReference type="PROSITE" id="PS50893">
    <property type="entry name" value="ABC_TRANSPORTER_2"/>
    <property type="match status" value="1"/>
</dbReference>
<dbReference type="InterPro" id="IPR017871">
    <property type="entry name" value="ABC_transporter-like_CS"/>
</dbReference>
<dbReference type="PANTHER" id="PTHR42788:SF2">
    <property type="entry name" value="ABC TRANSPORTER ATP-BINDING PROTEIN"/>
    <property type="match status" value="1"/>
</dbReference>
<sequence length="230" mass="25787">MLVVKSLRYARASHLVFEDVGASFASGHISVVLGVSGSGKTTLFRIISGLLSDFSGEVLWEGLPIKQEQVAYMQQKDALLPWRTVKKNILLPTELGPRKQKAVVQEQDFCQVVQAFGLASLLDRFPDELSGGQRQRVVFAMQSLSPNPILLLDEPFTSLDPLTKETLYQDVRRLAKEKGKTIILASHDVQDCLEIGETFFAIKQHKLFPIFLDKQRGIAELLQQMKEYLG</sequence>
<protein>
    <submittedName>
        <fullName evidence="5">ABC transporter ATP-binding protein</fullName>
    </submittedName>
</protein>
<dbReference type="GO" id="GO:0005524">
    <property type="term" value="F:ATP binding"/>
    <property type="evidence" value="ECO:0007669"/>
    <property type="project" value="UniProtKB-KW"/>
</dbReference>
<feature type="domain" description="ABC transporter" evidence="4">
    <location>
        <begin position="2"/>
        <end position="229"/>
    </location>
</feature>
<keyword evidence="3 5" id="KW-0067">ATP-binding</keyword>
<keyword evidence="1" id="KW-0813">Transport</keyword>
<evidence type="ECO:0000313" key="5">
    <source>
        <dbReference type="EMBL" id="QYC74171.1"/>
    </source>
</evidence>
<dbReference type="InterPro" id="IPR050166">
    <property type="entry name" value="ABC_transporter_ATP-bind"/>
</dbReference>
<evidence type="ECO:0000256" key="3">
    <source>
        <dbReference type="ARBA" id="ARBA00022840"/>
    </source>
</evidence>
<proteinExistence type="predicted"/>
<organism evidence="5 6">
    <name type="scientific">Chlamydia suis</name>
    <dbReference type="NCBI Taxonomy" id="83559"/>
    <lineage>
        <taxon>Bacteria</taxon>
        <taxon>Pseudomonadati</taxon>
        <taxon>Chlamydiota</taxon>
        <taxon>Chlamydiia</taxon>
        <taxon>Chlamydiales</taxon>
        <taxon>Chlamydiaceae</taxon>
        <taxon>Chlamydia/Chlamydophila group</taxon>
        <taxon>Chlamydia</taxon>
    </lineage>
</organism>
<dbReference type="AlphaFoldDB" id="A0AAQ0J5U6"/>
<dbReference type="PANTHER" id="PTHR42788">
    <property type="entry name" value="TAURINE IMPORT ATP-BINDING PROTEIN-RELATED"/>
    <property type="match status" value="1"/>
</dbReference>
<evidence type="ECO:0000256" key="2">
    <source>
        <dbReference type="ARBA" id="ARBA00022741"/>
    </source>
</evidence>
<dbReference type="SMART" id="SM00382">
    <property type="entry name" value="AAA"/>
    <property type="match status" value="1"/>
</dbReference>
<evidence type="ECO:0000259" key="4">
    <source>
        <dbReference type="PROSITE" id="PS50893"/>
    </source>
</evidence>
<reference evidence="5" key="1">
    <citation type="journal article" date="2021" name="Front. Microbiol.">
        <title>Generation of Tetracycline and Rifamycin Resistant Chlamydia Suis Recombinants.</title>
        <authorList>
            <person name="Marti H."/>
            <person name="Bommana S."/>
            <person name="Read T.D."/>
            <person name="Pesch T."/>
            <person name="Prahauser B."/>
            <person name="Dean D."/>
            <person name="Borel N."/>
        </authorList>
    </citation>
    <scope>NUCLEOTIDE SEQUENCE</scope>
    <source>
        <strain evidence="5">208.1</strain>
    </source>
</reference>
<dbReference type="RefSeq" id="WP_080125118.1">
    <property type="nucleotide sequence ID" value="NZ_CP063064.1"/>
</dbReference>
<dbReference type="EMBL" id="CP063185">
    <property type="protein sequence ID" value="QYC74171.1"/>
    <property type="molecule type" value="Genomic_DNA"/>
</dbReference>
<dbReference type="Proteomes" id="UP000825134">
    <property type="component" value="Chromosome"/>
</dbReference>
<accession>A0AAQ0J5U6</accession>
<dbReference type="InterPro" id="IPR027417">
    <property type="entry name" value="P-loop_NTPase"/>
</dbReference>
<dbReference type="InterPro" id="IPR003439">
    <property type="entry name" value="ABC_transporter-like_ATP-bd"/>
</dbReference>
<dbReference type="InterPro" id="IPR003593">
    <property type="entry name" value="AAA+_ATPase"/>
</dbReference>
<dbReference type="GO" id="GO:0016887">
    <property type="term" value="F:ATP hydrolysis activity"/>
    <property type="evidence" value="ECO:0007669"/>
    <property type="project" value="InterPro"/>
</dbReference>
<evidence type="ECO:0000256" key="1">
    <source>
        <dbReference type="ARBA" id="ARBA00022448"/>
    </source>
</evidence>
<keyword evidence="2" id="KW-0547">Nucleotide-binding</keyword>
<gene>
    <name evidence="5" type="ORF">INQ84_03565</name>
</gene>
<evidence type="ECO:0000313" key="6">
    <source>
        <dbReference type="Proteomes" id="UP000825134"/>
    </source>
</evidence>
<dbReference type="Pfam" id="PF00005">
    <property type="entry name" value="ABC_tran"/>
    <property type="match status" value="1"/>
</dbReference>
<dbReference type="SUPFAM" id="SSF52540">
    <property type="entry name" value="P-loop containing nucleoside triphosphate hydrolases"/>
    <property type="match status" value="1"/>
</dbReference>